<keyword evidence="8" id="KW-1185">Reference proteome</keyword>
<dbReference type="EMBL" id="JBHRTQ010000009">
    <property type="protein sequence ID" value="MFC3174690.1"/>
    <property type="molecule type" value="Genomic_DNA"/>
</dbReference>
<sequence length="224" mass="24369">MNVTEAVRSRRSVRAFTGQPVPFETIRDLLEGARWAPSGCNFQPWEATVLTGEALAALQAKLLAAAPDDPLEYRFDAPNASPRHLARLQELGGQMYGAMAVGRGDADGRADFARQNARSFGAPVLLLAHFPKLMGPPQWSDVGMWLQTIMLLAREAGLDTCPQEYMGMYGRTIKAHLGLSDDALLFCGLALGYRDADAPVNQFERSRVALADQVTFAGFETVPA</sequence>
<dbReference type="PANTHER" id="PTHR43673:SF2">
    <property type="entry name" value="NITROREDUCTASE"/>
    <property type="match status" value="1"/>
</dbReference>
<keyword evidence="5" id="KW-0560">Oxidoreductase</keyword>
<accession>A0ABV7IPT2</accession>
<protein>
    <submittedName>
        <fullName evidence="7">Nitroreductase</fullName>
    </submittedName>
</protein>
<comment type="cofactor">
    <cofactor evidence="1">
        <name>FMN</name>
        <dbReference type="ChEBI" id="CHEBI:58210"/>
    </cofactor>
</comment>
<evidence type="ECO:0000313" key="8">
    <source>
        <dbReference type="Proteomes" id="UP001595604"/>
    </source>
</evidence>
<keyword evidence="3" id="KW-0285">Flavoprotein</keyword>
<organism evidence="7 8">
    <name type="scientific">Novosphingobium bradum</name>
    <dbReference type="NCBI Taxonomy" id="1737444"/>
    <lineage>
        <taxon>Bacteria</taxon>
        <taxon>Pseudomonadati</taxon>
        <taxon>Pseudomonadota</taxon>
        <taxon>Alphaproteobacteria</taxon>
        <taxon>Sphingomonadales</taxon>
        <taxon>Sphingomonadaceae</taxon>
        <taxon>Novosphingobium</taxon>
    </lineage>
</organism>
<proteinExistence type="inferred from homology"/>
<dbReference type="SUPFAM" id="SSF55469">
    <property type="entry name" value="FMN-dependent nitroreductase-like"/>
    <property type="match status" value="1"/>
</dbReference>
<gene>
    <name evidence="7" type="ORF">ACFOD9_10535</name>
</gene>
<reference evidence="8" key="1">
    <citation type="journal article" date="2019" name="Int. J. Syst. Evol. Microbiol.">
        <title>The Global Catalogue of Microorganisms (GCM) 10K type strain sequencing project: providing services to taxonomists for standard genome sequencing and annotation.</title>
        <authorList>
            <consortium name="The Broad Institute Genomics Platform"/>
            <consortium name="The Broad Institute Genome Sequencing Center for Infectious Disease"/>
            <person name="Wu L."/>
            <person name="Ma J."/>
        </authorList>
    </citation>
    <scope>NUCLEOTIDE SEQUENCE [LARGE SCALE GENOMIC DNA]</scope>
    <source>
        <strain evidence="8">KCTC 42984</strain>
    </source>
</reference>
<dbReference type="PANTHER" id="PTHR43673">
    <property type="entry name" value="NAD(P)H NITROREDUCTASE YDGI-RELATED"/>
    <property type="match status" value="1"/>
</dbReference>
<evidence type="ECO:0000256" key="2">
    <source>
        <dbReference type="ARBA" id="ARBA00007118"/>
    </source>
</evidence>
<comment type="caution">
    <text evidence="7">The sequence shown here is derived from an EMBL/GenBank/DDBJ whole genome shotgun (WGS) entry which is preliminary data.</text>
</comment>
<feature type="domain" description="Nitroreductase" evidence="6">
    <location>
        <begin position="7"/>
        <end position="193"/>
    </location>
</feature>
<keyword evidence="4" id="KW-0288">FMN</keyword>
<evidence type="ECO:0000256" key="5">
    <source>
        <dbReference type="ARBA" id="ARBA00023002"/>
    </source>
</evidence>
<dbReference type="InterPro" id="IPR000415">
    <property type="entry name" value="Nitroreductase-like"/>
</dbReference>
<comment type="similarity">
    <text evidence="2">Belongs to the nitroreductase family.</text>
</comment>
<evidence type="ECO:0000259" key="6">
    <source>
        <dbReference type="Pfam" id="PF00881"/>
    </source>
</evidence>
<dbReference type="Pfam" id="PF00881">
    <property type="entry name" value="Nitroreductase"/>
    <property type="match status" value="1"/>
</dbReference>
<dbReference type="InterPro" id="IPR029479">
    <property type="entry name" value="Nitroreductase"/>
</dbReference>
<name>A0ABV7IPT2_9SPHN</name>
<evidence type="ECO:0000256" key="4">
    <source>
        <dbReference type="ARBA" id="ARBA00022643"/>
    </source>
</evidence>
<dbReference type="RefSeq" id="WP_379510073.1">
    <property type="nucleotide sequence ID" value="NZ_JBHRTQ010000009.1"/>
</dbReference>
<evidence type="ECO:0000256" key="1">
    <source>
        <dbReference type="ARBA" id="ARBA00001917"/>
    </source>
</evidence>
<evidence type="ECO:0000313" key="7">
    <source>
        <dbReference type="EMBL" id="MFC3174690.1"/>
    </source>
</evidence>
<dbReference type="CDD" id="cd02136">
    <property type="entry name" value="PnbA_NfnB-like"/>
    <property type="match status" value="1"/>
</dbReference>
<evidence type="ECO:0000256" key="3">
    <source>
        <dbReference type="ARBA" id="ARBA00022630"/>
    </source>
</evidence>
<dbReference type="Proteomes" id="UP001595604">
    <property type="component" value="Unassembled WGS sequence"/>
</dbReference>
<dbReference type="Gene3D" id="3.40.109.10">
    <property type="entry name" value="NADH Oxidase"/>
    <property type="match status" value="1"/>
</dbReference>